<reference evidence="2" key="1">
    <citation type="submission" date="2016-10" db="EMBL/GenBank/DDBJ databases">
        <authorList>
            <person name="Varghese N."/>
            <person name="Submissions S."/>
        </authorList>
    </citation>
    <scope>NUCLEOTIDE SEQUENCE [LARGE SCALE GENOMIC DNA]</scope>
    <source>
        <strain evidence="2">DSM 23313</strain>
    </source>
</reference>
<sequence length="262" mass="29974">MSFAIGIYIPVSPEYVLTPTVIYADKLSGIYFETDNEKFGRVTFQGLDSIKVSRGEYLPFGQNITSATDEVVWIYKIINSSWLGERYNYEKKHYGTDYEFGGNVTEMLTDYSHYIFQFHDQFIEVIAKGFWYEVADECLLNKPLQPGHPFLELPKENTSTILVRGLATEVTKTTKSEDEILSDAQLCSQRLIDFSIQIGDKPKVDNTLSVFMRNGEPVSVLKGYFSATPIEFPGIATLEEARPYIEKYMLEIVNRRQNMGLN</sequence>
<dbReference type="Proteomes" id="UP000243588">
    <property type="component" value="Unassembled WGS sequence"/>
</dbReference>
<organism evidence="1 2">
    <name type="scientific">Myroides phaeus</name>
    <dbReference type="NCBI Taxonomy" id="702745"/>
    <lineage>
        <taxon>Bacteria</taxon>
        <taxon>Pseudomonadati</taxon>
        <taxon>Bacteroidota</taxon>
        <taxon>Flavobacteriia</taxon>
        <taxon>Flavobacteriales</taxon>
        <taxon>Flavobacteriaceae</taxon>
        <taxon>Myroides</taxon>
    </lineage>
</organism>
<dbReference type="EMBL" id="FNDQ01000006">
    <property type="protein sequence ID" value="SDH53022.1"/>
    <property type="molecule type" value="Genomic_DNA"/>
</dbReference>
<evidence type="ECO:0000313" key="1">
    <source>
        <dbReference type="EMBL" id="SDH53022.1"/>
    </source>
</evidence>
<accession>A0A1G8D5P1</accession>
<protein>
    <submittedName>
        <fullName evidence="1">Uncharacterized protein</fullName>
    </submittedName>
</protein>
<dbReference type="RefSeq" id="WP_090406783.1">
    <property type="nucleotide sequence ID" value="NZ_FNDQ01000006.1"/>
</dbReference>
<keyword evidence="2" id="KW-1185">Reference proteome</keyword>
<gene>
    <name evidence="1" type="ORF">SAMN05421818_1065</name>
</gene>
<name>A0A1G8D5P1_9FLAO</name>
<evidence type="ECO:0000313" key="2">
    <source>
        <dbReference type="Proteomes" id="UP000243588"/>
    </source>
</evidence>
<proteinExistence type="predicted"/>
<dbReference type="AlphaFoldDB" id="A0A1G8D5P1"/>